<evidence type="ECO:0000256" key="1">
    <source>
        <dbReference type="ARBA" id="ARBA00007074"/>
    </source>
</evidence>
<gene>
    <name evidence="6" type="ORF">CLV25_103217</name>
</gene>
<comment type="similarity">
    <text evidence="1">Belongs to the peptidase C40 family.</text>
</comment>
<dbReference type="Pfam" id="PF00877">
    <property type="entry name" value="NLPC_P60"/>
    <property type="match status" value="1"/>
</dbReference>
<evidence type="ECO:0000259" key="5">
    <source>
        <dbReference type="PROSITE" id="PS51935"/>
    </source>
</evidence>
<reference evidence="6 7" key="1">
    <citation type="submission" date="2019-03" db="EMBL/GenBank/DDBJ databases">
        <title>Genomic Encyclopedia of Archaeal and Bacterial Type Strains, Phase II (KMG-II): from individual species to whole genera.</title>
        <authorList>
            <person name="Goeker M."/>
        </authorList>
    </citation>
    <scope>NUCLEOTIDE SEQUENCE [LARGE SCALE GENOMIC DNA]</scope>
    <source>
        <strain evidence="6 7">RL-C</strain>
    </source>
</reference>
<dbReference type="PANTHER" id="PTHR47053">
    <property type="entry name" value="MUREIN DD-ENDOPEPTIDASE MEPH-RELATED"/>
    <property type="match status" value="1"/>
</dbReference>
<dbReference type="InterPro" id="IPR038765">
    <property type="entry name" value="Papain-like_cys_pep_sf"/>
</dbReference>
<dbReference type="Gene3D" id="3.90.1720.10">
    <property type="entry name" value="endopeptidase domain like (from Nostoc punctiforme)"/>
    <property type="match status" value="1"/>
</dbReference>
<keyword evidence="7" id="KW-1185">Reference proteome</keyword>
<organism evidence="6 7">
    <name type="scientific">Acetobacteroides hydrogenigenes</name>
    <dbReference type="NCBI Taxonomy" id="979970"/>
    <lineage>
        <taxon>Bacteria</taxon>
        <taxon>Pseudomonadati</taxon>
        <taxon>Bacteroidota</taxon>
        <taxon>Bacteroidia</taxon>
        <taxon>Bacteroidales</taxon>
        <taxon>Rikenellaceae</taxon>
        <taxon>Acetobacteroides</taxon>
    </lineage>
</organism>
<dbReference type="InterPro" id="IPR000064">
    <property type="entry name" value="NLP_P60_dom"/>
</dbReference>
<keyword evidence="2" id="KW-0645">Protease</keyword>
<dbReference type="InterPro" id="IPR051202">
    <property type="entry name" value="Peptidase_C40"/>
</dbReference>
<sequence length="201" mass="21969">MQKTRVISFMSKTTIITLTVAFLLLLSIDSSARRVHKRHVVRKADSTAIKKEKFILEKALTNVADTVVEGLISFSKQYLGTPYRYSGSTSSGFDCSGFVGHLFKSKGLELPRSSSAMAKVGESVEKGSLKPGDLVFFKGRGRRSGVGHVGMVVQANDSSVLMVHSSTSRGVVVEDITKSAYFKKRFIKAKRVMPDPSTSKN</sequence>
<evidence type="ECO:0000256" key="2">
    <source>
        <dbReference type="ARBA" id="ARBA00022670"/>
    </source>
</evidence>
<dbReference type="PANTHER" id="PTHR47053:SF1">
    <property type="entry name" value="MUREIN DD-ENDOPEPTIDASE MEPH-RELATED"/>
    <property type="match status" value="1"/>
</dbReference>
<evidence type="ECO:0000313" key="6">
    <source>
        <dbReference type="EMBL" id="TCN70693.1"/>
    </source>
</evidence>
<keyword evidence="3" id="KW-0378">Hydrolase</keyword>
<protein>
    <submittedName>
        <fullName evidence="6">NlpC/P60 family protein</fullName>
    </submittedName>
</protein>
<evidence type="ECO:0000256" key="4">
    <source>
        <dbReference type="ARBA" id="ARBA00022807"/>
    </source>
</evidence>
<evidence type="ECO:0000256" key="3">
    <source>
        <dbReference type="ARBA" id="ARBA00022801"/>
    </source>
</evidence>
<dbReference type="EMBL" id="SLWB01000003">
    <property type="protein sequence ID" value="TCN70693.1"/>
    <property type="molecule type" value="Genomic_DNA"/>
</dbReference>
<keyword evidence="4" id="KW-0788">Thiol protease</keyword>
<name>A0A4R2EPA1_9BACT</name>
<proteinExistence type="inferred from homology"/>
<accession>A0A4R2EPA1</accession>
<dbReference type="GO" id="GO:0006508">
    <property type="term" value="P:proteolysis"/>
    <property type="evidence" value="ECO:0007669"/>
    <property type="project" value="UniProtKB-KW"/>
</dbReference>
<dbReference type="AlphaFoldDB" id="A0A4R2EPA1"/>
<comment type="caution">
    <text evidence="6">The sequence shown here is derived from an EMBL/GenBank/DDBJ whole genome shotgun (WGS) entry which is preliminary data.</text>
</comment>
<dbReference type="Proteomes" id="UP000294830">
    <property type="component" value="Unassembled WGS sequence"/>
</dbReference>
<dbReference type="PROSITE" id="PS51935">
    <property type="entry name" value="NLPC_P60"/>
    <property type="match status" value="1"/>
</dbReference>
<evidence type="ECO:0000313" key="7">
    <source>
        <dbReference type="Proteomes" id="UP000294830"/>
    </source>
</evidence>
<dbReference type="SUPFAM" id="SSF54001">
    <property type="entry name" value="Cysteine proteinases"/>
    <property type="match status" value="1"/>
</dbReference>
<feature type="domain" description="NlpC/P60" evidence="5">
    <location>
        <begin position="65"/>
        <end position="193"/>
    </location>
</feature>
<dbReference type="GO" id="GO:0008234">
    <property type="term" value="F:cysteine-type peptidase activity"/>
    <property type="evidence" value="ECO:0007669"/>
    <property type="project" value="UniProtKB-KW"/>
</dbReference>